<protein>
    <submittedName>
        <fullName evidence="2">Uncharacterized protein</fullName>
    </submittedName>
</protein>
<keyword evidence="1" id="KW-0472">Membrane</keyword>
<keyword evidence="1" id="KW-0812">Transmembrane</keyword>
<keyword evidence="3" id="KW-1185">Reference proteome</keyword>
<evidence type="ECO:0000313" key="2">
    <source>
        <dbReference type="EMBL" id="KAK4251040.1"/>
    </source>
</evidence>
<sequence>MSRLQIISAMNWVEHIRSLYAFEPIAAARVHWICKSWFKGMLFGNAMGAGKTLMGILAMYLVKDDPASPW</sequence>
<dbReference type="AlphaFoldDB" id="A0AAN7CZ39"/>
<feature type="transmembrane region" description="Helical" evidence="1">
    <location>
        <begin position="42"/>
        <end position="62"/>
    </location>
</feature>
<evidence type="ECO:0000313" key="3">
    <source>
        <dbReference type="Proteomes" id="UP001303647"/>
    </source>
</evidence>
<proteinExistence type="predicted"/>
<dbReference type="Proteomes" id="UP001303647">
    <property type="component" value="Unassembled WGS sequence"/>
</dbReference>
<dbReference type="EMBL" id="MU857608">
    <property type="protein sequence ID" value="KAK4251040.1"/>
    <property type="molecule type" value="Genomic_DNA"/>
</dbReference>
<keyword evidence="1" id="KW-1133">Transmembrane helix</keyword>
<name>A0AAN7CZ39_9PEZI</name>
<comment type="caution">
    <text evidence="2">The sequence shown here is derived from an EMBL/GenBank/DDBJ whole genome shotgun (WGS) entry which is preliminary data.</text>
</comment>
<gene>
    <name evidence="2" type="ORF">C7999DRAFT_28356</name>
</gene>
<accession>A0AAN7CZ39</accession>
<reference evidence="2" key="1">
    <citation type="journal article" date="2023" name="Mol. Phylogenet. Evol.">
        <title>Genome-scale phylogeny and comparative genomics of the fungal order Sordariales.</title>
        <authorList>
            <person name="Hensen N."/>
            <person name="Bonometti L."/>
            <person name="Westerberg I."/>
            <person name="Brannstrom I.O."/>
            <person name="Guillou S."/>
            <person name="Cros-Aarteil S."/>
            <person name="Calhoun S."/>
            <person name="Haridas S."/>
            <person name="Kuo A."/>
            <person name="Mondo S."/>
            <person name="Pangilinan J."/>
            <person name="Riley R."/>
            <person name="LaButti K."/>
            <person name="Andreopoulos B."/>
            <person name="Lipzen A."/>
            <person name="Chen C."/>
            <person name="Yan M."/>
            <person name="Daum C."/>
            <person name="Ng V."/>
            <person name="Clum A."/>
            <person name="Steindorff A."/>
            <person name="Ohm R.A."/>
            <person name="Martin F."/>
            <person name="Silar P."/>
            <person name="Natvig D.O."/>
            <person name="Lalanne C."/>
            <person name="Gautier V."/>
            <person name="Ament-Velasquez S.L."/>
            <person name="Kruys A."/>
            <person name="Hutchinson M.I."/>
            <person name="Powell A.J."/>
            <person name="Barry K."/>
            <person name="Miller A.N."/>
            <person name="Grigoriev I.V."/>
            <person name="Debuchy R."/>
            <person name="Gladieux P."/>
            <person name="Hiltunen Thoren M."/>
            <person name="Johannesson H."/>
        </authorList>
    </citation>
    <scope>NUCLEOTIDE SEQUENCE</scope>
    <source>
        <strain evidence="2">CBS 359.72</strain>
    </source>
</reference>
<reference evidence="2" key="2">
    <citation type="submission" date="2023-05" db="EMBL/GenBank/DDBJ databases">
        <authorList>
            <consortium name="Lawrence Berkeley National Laboratory"/>
            <person name="Steindorff A."/>
            <person name="Hensen N."/>
            <person name="Bonometti L."/>
            <person name="Westerberg I."/>
            <person name="Brannstrom I.O."/>
            <person name="Guillou S."/>
            <person name="Cros-Aarteil S."/>
            <person name="Calhoun S."/>
            <person name="Haridas S."/>
            <person name="Kuo A."/>
            <person name="Mondo S."/>
            <person name="Pangilinan J."/>
            <person name="Riley R."/>
            <person name="Labutti K."/>
            <person name="Andreopoulos B."/>
            <person name="Lipzen A."/>
            <person name="Chen C."/>
            <person name="Yanf M."/>
            <person name="Daum C."/>
            <person name="Ng V."/>
            <person name="Clum A."/>
            <person name="Ohm R."/>
            <person name="Martin F."/>
            <person name="Silar P."/>
            <person name="Natvig D."/>
            <person name="Lalanne C."/>
            <person name="Gautier V."/>
            <person name="Ament-Velasquez S.L."/>
            <person name="Kruys A."/>
            <person name="Hutchinson M.I."/>
            <person name="Powell A.J."/>
            <person name="Barry K."/>
            <person name="Miller A.N."/>
            <person name="Grigoriev I.V."/>
            <person name="Debuchy R."/>
            <person name="Gladieux P."/>
            <person name="Thoren M.H."/>
            <person name="Johannesson H."/>
        </authorList>
    </citation>
    <scope>NUCLEOTIDE SEQUENCE</scope>
    <source>
        <strain evidence="2">CBS 359.72</strain>
    </source>
</reference>
<evidence type="ECO:0000256" key="1">
    <source>
        <dbReference type="SAM" id="Phobius"/>
    </source>
</evidence>
<organism evidence="2 3">
    <name type="scientific">Corynascus novoguineensis</name>
    <dbReference type="NCBI Taxonomy" id="1126955"/>
    <lineage>
        <taxon>Eukaryota</taxon>
        <taxon>Fungi</taxon>
        <taxon>Dikarya</taxon>
        <taxon>Ascomycota</taxon>
        <taxon>Pezizomycotina</taxon>
        <taxon>Sordariomycetes</taxon>
        <taxon>Sordariomycetidae</taxon>
        <taxon>Sordariales</taxon>
        <taxon>Chaetomiaceae</taxon>
        <taxon>Corynascus</taxon>
    </lineage>
</organism>